<gene>
    <name evidence="1" type="ORF">METBIDRAFT_215004</name>
</gene>
<name>A0A1A0H6G5_9ASCO</name>
<dbReference type="AlphaFoldDB" id="A0A1A0H6G5"/>
<evidence type="ECO:0000313" key="1">
    <source>
        <dbReference type="EMBL" id="OBA19503.1"/>
    </source>
</evidence>
<organism evidence="1 2">
    <name type="scientific">Metschnikowia bicuspidata var. bicuspidata NRRL YB-4993</name>
    <dbReference type="NCBI Taxonomy" id="869754"/>
    <lineage>
        <taxon>Eukaryota</taxon>
        <taxon>Fungi</taxon>
        <taxon>Dikarya</taxon>
        <taxon>Ascomycota</taxon>
        <taxon>Saccharomycotina</taxon>
        <taxon>Pichiomycetes</taxon>
        <taxon>Metschnikowiaceae</taxon>
        <taxon>Metschnikowia</taxon>
    </lineage>
</organism>
<protein>
    <submittedName>
        <fullName evidence="1">Uncharacterized protein</fullName>
    </submittedName>
</protein>
<dbReference type="GeneID" id="30028059"/>
<sequence length="136" mass="15255">MFNSAKLPKNSAMKMCPTIRRLACSSRVLLLCLLIAVHLSVSCISCCICLCHPEFPFILGRIRVCRLVLNCDRGLRVCELASRQFLRGAAPGSHFLSGCASPRNVDFLPIKLWSICWPFISSLSYIPAQLWGVHRY</sequence>
<proteinExistence type="predicted"/>
<reference evidence="1 2" key="1">
    <citation type="submission" date="2016-05" db="EMBL/GenBank/DDBJ databases">
        <title>Comparative genomics of biotechnologically important yeasts.</title>
        <authorList>
            <consortium name="DOE Joint Genome Institute"/>
            <person name="Riley R."/>
            <person name="Haridas S."/>
            <person name="Wolfe K.H."/>
            <person name="Lopes M.R."/>
            <person name="Hittinger C.T."/>
            <person name="Goker M."/>
            <person name="Salamov A."/>
            <person name="Wisecaver J."/>
            <person name="Long T.M."/>
            <person name="Aerts A.L."/>
            <person name="Barry K."/>
            <person name="Choi C."/>
            <person name="Clum A."/>
            <person name="Coughlan A.Y."/>
            <person name="Deshpande S."/>
            <person name="Douglass A.P."/>
            <person name="Hanson S.J."/>
            <person name="Klenk H.-P."/>
            <person name="LaButti K."/>
            <person name="Lapidus A."/>
            <person name="Lindquist E."/>
            <person name="Lipzen A."/>
            <person name="Meier-kolthoff J.P."/>
            <person name="Ohm R.A."/>
            <person name="Otillar R.P."/>
            <person name="Pangilinan J."/>
            <person name="Peng Y."/>
            <person name="Rokas A."/>
            <person name="Rosa C.A."/>
            <person name="Scheuner C."/>
            <person name="Sibirny A.A."/>
            <person name="Slot J.C."/>
            <person name="Stielow J.B."/>
            <person name="Sun H."/>
            <person name="Kurtzman C.P."/>
            <person name="Blackwell M."/>
            <person name="Grigoriev I.V."/>
            <person name="Jeffries T.W."/>
        </authorList>
    </citation>
    <scope>NUCLEOTIDE SEQUENCE [LARGE SCALE GENOMIC DNA]</scope>
    <source>
        <strain evidence="1 2">NRRL YB-4993</strain>
    </source>
</reference>
<comment type="caution">
    <text evidence="1">The sequence shown here is derived from an EMBL/GenBank/DDBJ whole genome shotgun (WGS) entry which is preliminary data.</text>
</comment>
<dbReference type="Proteomes" id="UP000092555">
    <property type="component" value="Unassembled WGS sequence"/>
</dbReference>
<evidence type="ECO:0000313" key="2">
    <source>
        <dbReference type="Proteomes" id="UP000092555"/>
    </source>
</evidence>
<dbReference type="EMBL" id="LXTC01000006">
    <property type="protein sequence ID" value="OBA19503.1"/>
    <property type="molecule type" value="Genomic_DNA"/>
</dbReference>
<accession>A0A1A0H6G5</accession>
<dbReference type="RefSeq" id="XP_018710031.1">
    <property type="nucleotide sequence ID" value="XM_018855083.1"/>
</dbReference>
<keyword evidence="2" id="KW-1185">Reference proteome</keyword>